<evidence type="ECO:0000313" key="3">
    <source>
        <dbReference type="Proteomes" id="UP001216674"/>
    </source>
</evidence>
<protein>
    <submittedName>
        <fullName evidence="2">Uncharacterized protein</fullName>
    </submittedName>
</protein>
<keyword evidence="3" id="KW-1185">Reference proteome</keyword>
<feature type="chain" id="PRO_5047295227" evidence="1">
    <location>
        <begin position="23"/>
        <end position="566"/>
    </location>
</feature>
<sequence length="566" mass="55040">MQTNIRNILTLGLMASAAVALVACGGGSDSTPTPTPATVQGKAVDFYLAGSTVTFTDCNNQTTTTGANGDFTFPSGCTSSALRVSGGTDIGTKQAFTGVLQAPAVTYAAGVTPVVTPLTTLLAQLTPTQAAALAAKLGLSGKNLTTLDPMQDAALLKASVVVQQLIDQVSKVLAGLSAGTGGTLTPAAAAAAAASAVASAVSASSGTADLTSTSLVSSVISTAVQNAKAGFPANIQANIGTVAANVAALEAPEVATQVSNVSTALGTIVVGANPAATLAALQQSGAINAVTASVQSNTAKTLVGAVTTAGLTDPTLTANLAALGTAVSTGNAGAIQTAASNLGSSVNSGVISTVTNSVKPTNFIQLASMTINGQQFPIGNTATVTGGTVSSITVAASQSGDAFAGGASQVRAGLSYTYGGNQVDVIIENVALTFSGGVLTAAQVPANTTYSFRIAGSIAASATLTNATADNLFVNANGGSLNLPFTTFLAKLKNAGALSQAQIDSLTPKSISTFPVTFAVAGQGGKAVSVGALVNSSAQKTLTQAVQTGSATVSGNGIKTTITLNP</sequence>
<gene>
    <name evidence="2" type="ORF">P3W85_01510</name>
</gene>
<feature type="signal peptide" evidence="1">
    <location>
        <begin position="1"/>
        <end position="22"/>
    </location>
</feature>
<organism evidence="2 3">
    <name type="scientific">Cupriavidus basilensis</name>
    <dbReference type="NCBI Taxonomy" id="68895"/>
    <lineage>
        <taxon>Bacteria</taxon>
        <taxon>Pseudomonadati</taxon>
        <taxon>Pseudomonadota</taxon>
        <taxon>Betaproteobacteria</taxon>
        <taxon>Burkholderiales</taxon>
        <taxon>Burkholderiaceae</taxon>
        <taxon>Cupriavidus</taxon>
    </lineage>
</organism>
<reference evidence="2 3" key="1">
    <citation type="submission" date="2023-03" db="EMBL/GenBank/DDBJ databases">
        <title>Draft assemblies of triclosan tolerant bacteria isolated from returned activated sludge.</title>
        <authorList>
            <person name="Van Hamelsveld S."/>
        </authorList>
    </citation>
    <scope>NUCLEOTIDE SEQUENCE [LARGE SCALE GENOMIC DNA]</scope>
    <source>
        <strain evidence="2 3">GW210010_S58</strain>
    </source>
</reference>
<dbReference type="PROSITE" id="PS51257">
    <property type="entry name" value="PROKAR_LIPOPROTEIN"/>
    <property type="match status" value="1"/>
</dbReference>
<proteinExistence type="predicted"/>
<evidence type="ECO:0000256" key="1">
    <source>
        <dbReference type="SAM" id="SignalP"/>
    </source>
</evidence>
<dbReference type="Proteomes" id="UP001216674">
    <property type="component" value="Unassembled WGS sequence"/>
</dbReference>
<dbReference type="EMBL" id="JARJLM010000019">
    <property type="protein sequence ID" value="MDF3831640.1"/>
    <property type="molecule type" value="Genomic_DNA"/>
</dbReference>
<accession>A0ABT6AGB4</accession>
<comment type="caution">
    <text evidence="2">The sequence shown here is derived from an EMBL/GenBank/DDBJ whole genome shotgun (WGS) entry which is preliminary data.</text>
</comment>
<dbReference type="RefSeq" id="WP_276263472.1">
    <property type="nucleotide sequence ID" value="NZ_JARJLM010000019.1"/>
</dbReference>
<evidence type="ECO:0000313" key="2">
    <source>
        <dbReference type="EMBL" id="MDF3831640.1"/>
    </source>
</evidence>
<name>A0ABT6AGB4_9BURK</name>
<keyword evidence="1" id="KW-0732">Signal</keyword>